<feature type="domain" description="Glycosyltransferase subfamily 4-like N-terminal" evidence="2">
    <location>
        <begin position="12"/>
        <end position="205"/>
    </location>
</feature>
<evidence type="ECO:0008006" key="5">
    <source>
        <dbReference type="Google" id="ProtNLM"/>
    </source>
</evidence>
<dbReference type="Pfam" id="PF00534">
    <property type="entry name" value="Glycos_transf_1"/>
    <property type="match status" value="1"/>
</dbReference>
<evidence type="ECO:0000259" key="1">
    <source>
        <dbReference type="Pfam" id="PF00534"/>
    </source>
</evidence>
<dbReference type="EMBL" id="MHWW01000003">
    <property type="protein sequence ID" value="OHB16194.1"/>
    <property type="molecule type" value="Genomic_DNA"/>
</dbReference>
<reference evidence="3 4" key="1">
    <citation type="journal article" date="2016" name="Nat. Commun.">
        <title>Thousands of microbial genomes shed light on interconnected biogeochemical processes in an aquifer system.</title>
        <authorList>
            <person name="Anantharaman K."/>
            <person name="Brown C.T."/>
            <person name="Hug L.A."/>
            <person name="Sharon I."/>
            <person name="Castelle C.J."/>
            <person name="Probst A.J."/>
            <person name="Thomas B.C."/>
            <person name="Singh A."/>
            <person name="Wilkins M.J."/>
            <person name="Karaoz U."/>
            <person name="Brodie E.L."/>
            <person name="Williams K.H."/>
            <person name="Hubbard S.S."/>
            <person name="Banfield J.F."/>
        </authorList>
    </citation>
    <scope>NUCLEOTIDE SEQUENCE [LARGE SCALE GENOMIC DNA]</scope>
</reference>
<proteinExistence type="predicted"/>
<dbReference type="CDD" id="cd03801">
    <property type="entry name" value="GT4_PimA-like"/>
    <property type="match status" value="1"/>
</dbReference>
<protein>
    <recommendedName>
        <fullName evidence="5">4-alpha-glucanotransferase</fullName>
    </recommendedName>
</protein>
<evidence type="ECO:0000313" key="3">
    <source>
        <dbReference type="EMBL" id="OHB16194.1"/>
    </source>
</evidence>
<dbReference type="Pfam" id="PF13439">
    <property type="entry name" value="Glyco_transf_4"/>
    <property type="match status" value="1"/>
</dbReference>
<dbReference type="AlphaFoldDB" id="A0A1G2V3K1"/>
<dbReference type="Gene3D" id="3.40.50.2000">
    <property type="entry name" value="Glycogen Phosphorylase B"/>
    <property type="match status" value="2"/>
</dbReference>
<accession>A0A1G2V3K1</accession>
<dbReference type="PANTHER" id="PTHR45947:SF3">
    <property type="entry name" value="SULFOQUINOVOSYL TRANSFERASE SQD2"/>
    <property type="match status" value="1"/>
</dbReference>
<dbReference type="InterPro" id="IPR050194">
    <property type="entry name" value="Glycosyltransferase_grp1"/>
</dbReference>
<gene>
    <name evidence="3" type="ORF">A2431_02180</name>
</gene>
<dbReference type="Proteomes" id="UP000177697">
    <property type="component" value="Unassembled WGS sequence"/>
</dbReference>
<evidence type="ECO:0000313" key="4">
    <source>
        <dbReference type="Proteomes" id="UP000177697"/>
    </source>
</evidence>
<dbReference type="SUPFAM" id="SSF53756">
    <property type="entry name" value="UDP-Glycosyltransferase/glycogen phosphorylase"/>
    <property type="match status" value="1"/>
</dbReference>
<name>A0A1G2V3K1_9BACT</name>
<feature type="domain" description="Glycosyl transferase family 1" evidence="1">
    <location>
        <begin position="221"/>
        <end position="376"/>
    </location>
</feature>
<dbReference type="GO" id="GO:0016757">
    <property type="term" value="F:glycosyltransferase activity"/>
    <property type="evidence" value="ECO:0007669"/>
    <property type="project" value="InterPro"/>
</dbReference>
<organism evidence="3 4">
    <name type="scientific">Candidatus Zambryskibacteria bacterium RIFOXYC1_FULL_39_10</name>
    <dbReference type="NCBI Taxonomy" id="1802779"/>
    <lineage>
        <taxon>Bacteria</taxon>
        <taxon>Candidatus Zambryskiibacteriota</taxon>
    </lineage>
</organism>
<sequence length="421" mass="46211">MFGWEFPPFNSGGLGVACEGLSKALASSGVDLTFVLPFKIPVSAPWCKFVFANESTDVLIESQIKGLFSGYNSHSINVQNCKIQDNGLPEAISGDLIERVRAYALKAGAIAKKNKHSVIHAHDWLTYPAGIEAKKATGKPLVVHIHATEFDRSGDNVNKDIFNIELRGFNEADAIVAVSEHTKRKVVSKYGIAPEKVKVVHNGIEFKNNFSLVERNLNNLKKYGNAIVLFVGRITMQKGPDYFVAMAEKVLAHAPKTFFVVSGSGDMEGEMIRMVANRGLSSKFIFCGFLRGEELNQVYKAADIFVMPSVSEPFGLVPLEAMISEVPVLVSKESGVSEVISAALKSHFWDTDDMADKVISVLRHKKLGNHLSVSGREEVKTIHWKKAAESLISLYNSLDNAFSMFLFPSPPAFESAKVQSL</sequence>
<dbReference type="InterPro" id="IPR001296">
    <property type="entry name" value="Glyco_trans_1"/>
</dbReference>
<evidence type="ECO:0000259" key="2">
    <source>
        <dbReference type="Pfam" id="PF13439"/>
    </source>
</evidence>
<dbReference type="PANTHER" id="PTHR45947">
    <property type="entry name" value="SULFOQUINOVOSYL TRANSFERASE SQD2"/>
    <property type="match status" value="1"/>
</dbReference>
<dbReference type="InterPro" id="IPR028098">
    <property type="entry name" value="Glyco_trans_4-like_N"/>
</dbReference>
<comment type="caution">
    <text evidence="3">The sequence shown here is derived from an EMBL/GenBank/DDBJ whole genome shotgun (WGS) entry which is preliminary data.</text>
</comment>